<accession>A0A445BS60</accession>
<evidence type="ECO:0000313" key="3">
    <source>
        <dbReference type="Proteomes" id="UP000289738"/>
    </source>
</evidence>
<dbReference type="Proteomes" id="UP000289738">
    <property type="component" value="Chromosome A08"/>
</dbReference>
<name>A0A445BS60_ARAHY</name>
<proteinExistence type="predicted"/>
<gene>
    <name evidence="2" type="ORF">Ahy_A08g037858</name>
</gene>
<sequence length="112" mass="13491">MPFLAPILRNELIDSHWHRLERYTRKSTTQFRQQLDDMGVNDFIWRPYMAVVLPDDLAINLFMCSTKSLLVSFEYIEWHPTDQVRRQFRLQQLQPDPVFQIGDDHCRRLTSP</sequence>
<keyword evidence="3" id="KW-1185">Reference proteome</keyword>
<feature type="domain" description="Aminotransferase-like plant mobile" evidence="1">
    <location>
        <begin position="10"/>
        <end position="99"/>
    </location>
</feature>
<protein>
    <recommendedName>
        <fullName evidence="1">Aminotransferase-like plant mobile domain-containing protein</fullName>
    </recommendedName>
</protein>
<dbReference type="InterPro" id="IPR019557">
    <property type="entry name" value="AminoTfrase-like_pln_mobile"/>
</dbReference>
<dbReference type="Pfam" id="PF10536">
    <property type="entry name" value="PMD"/>
    <property type="match status" value="1"/>
</dbReference>
<dbReference type="EMBL" id="SDMP01000008">
    <property type="protein sequence ID" value="RYR41461.1"/>
    <property type="molecule type" value="Genomic_DNA"/>
</dbReference>
<dbReference type="AlphaFoldDB" id="A0A445BS60"/>
<reference evidence="2 3" key="1">
    <citation type="submission" date="2019-01" db="EMBL/GenBank/DDBJ databases">
        <title>Sequencing of cultivated peanut Arachis hypogaea provides insights into genome evolution and oil improvement.</title>
        <authorList>
            <person name="Chen X."/>
        </authorList>
    </citation>
    <scope>NUCLEOTIDE SEQUENCE [LARGE SCALE GENOMIC DNA]</scope>
    <source>
        <strain evidence="3">cv. Fuhuasheng</strain>
        <tissue evidence="2">Leaves</tissue>
    </source>
</reference>
<comment type="caution">
    <text evidence="2">The sequence shown here is derived from an EMBL/GenBank/DDBJ whole genome shotgun (WGS) entry which is preliminary data.</text>
</comment>
<evidence type="ECO:0000259" key="1">
    <source>
        <dbReference type="Pfam" id="PF10536"/>
    </source>
</evidence>
<evidence type="ECO:0000313" key="2">
    <source>
        <dbReference type="EMBL" id="RYR41461.1"/>
    </source>
</evidence>
<organism evidence="2 3">
    <name type="scientific">Arachis hypogaea</name>
    <name type="common">Peanut</name>
    <dbReference type="NCBI Taxonomy" id="3818"/>
    <lineage>
        <taxon>Eukaryota</taxon>
        <taxon>Viridiplantae</taxon>
        <taxon>Streptophyta</taxon>
        <taxon>Embryophyta</taxon>
        <taxon>Tracheophyta</taxon>
        <taxon>Spermatophyta</taxon>
        <taxon>Magnoliopsida</taxon>
        <taxon>eudicotyledons</taxon>
        <taxon>Gunneridae</taxon>
        <taxon>Pentapetalae</taxon>
        <taxon>rosids</taxon>
        <taxon>fabids</taxon>
        <taxon>Fabales</taxon>
        <taxon>Fabaceae</taxon>
        <taxon>Papilionoideae</taxon>
        <taxon>50 kb inversion clade</taxon>
        <taxon>dalbergioids sensu lato</taxon>
        <taxon>Dalbergieae</taxon>
        <taxon>Pterocarpus clade</taxon>
        <taxon>Arachis</taxon>
    </lineage>
</organism>